<name>A0ABS9K4P7_9RHOO</name>
<dbReference type="Proteomes" id="UP001165384">
    <property type="component" value="Unassembled WGS sequence"/>
</dbReference>
<proteinExistence type="predicted"/>
<reference evidence="1" key="1">
    <citation type="submission" date="2022-01" db="EMBL/GenBank/DDBJ databases">
        <authorList>
            <person name="Jo J.-H."/>
            <person name="Im W.-T."/>
        </authorList>
    </citation>
    <scope>NUCLEOTIDE SEQUENCE</scope>
    <source>
        <strain evidence="1">XY25</strain>
    </source>
</reference>
<evidence type="ECO:0000313" key="1">
    <source>
        <dbReference type="EMBL" id="MCG2578060.1"/>
    </source>
</evidence>
<evidence type="ECO:0000313" key="2">
    <source>
        <dbReference type="Proteomes" id="UP001165384"/>
    </source>
</evidence>
<protein>
    <submittedName>
        <fullName evidence="1">Uncharacterized protein</fullName>
    </submittedName>
</protein>
<dbReference type="RefSeq" id="WP_275711389.1">
    <property type="nucleotide sequence ID" value="NZ_JAKLTN010000002.1"/>
</dbReference>
<accession>A0ABS9K4P7</accession>
<organism evidence="1 2">
    <name type="scientific">Dechloromonas hankyongensis</name>
    <dbReference type="NCBI Taxonomy" id="2908002"/>
    <lineage>
        <taxon>Bacteria</taxon>
        <taxon>Pseudomonadati</taxon>
        <taxon>Pseudomonadota</taxon>
        <taxon>Betaproteobacteria</taxon>
        <taxon>Rhodocyclales</taxon>
        <taxon>Azonexaceae</taxon>
        <taxon>Dechloromonas</taxon>
    </lineage>
</organism>
<gene>
    <name evidence="1" type="ORF">LZ012_13785</name>
</gene>
<keyword evidence="2" id="KW-1185">Reference proteome</keyword>
<dbReference type="EMBL" id="JAKLTN010000002">
    <property type="protein sequence ID" value="MCG2578060.1"/>
    <property type="molecule type" value="Genomic_DNA"/>
</dbReference>
<sequence>MQFMLFPHNQQIAFPTMATAADRIPSPLAGQLLMRIDVQIPPVPALFTGSSTMARPIE</sequence>
<comment type="caution">
    <text evidence="1">The sequence shown here is derived from an EMBL/GenBank/DDBJ whole genome shotgun (WGS) entry which is preliminary data.</text>
</comment>